<feature type="domain" description="YcgL" evidence="2">
    <location>
        <begin position="1"/>
        <end position="85"/>
    </location>
</feature>
<dbReference type="PANTHER" id="PTHR38109">
    <property type="entry name" value="PROTEIN YCGL"/>
    <property type="match status" value="1"/>
</dbReference>
<dbReference type="Gene3D" id="3.10.510.20">
    <property type="entry name" value="YcgL domain"/>
    <property type="match status" value="1"/>
</dbReference>
<dbReference type="PANTHER" id="PTHR38109:SF1">
    <property type="entry name" value="PROTEIN YCGL"/>
    <property type="match status" value="1"/>
</dbReference>
<evidence type="ECO:0000313" key="4">
    <source>
        <dbReference type="Proteomes" id="UP000478837"/>
    </source>
</evidence>
<dbReference type="EMBL" id="JAAAWP010000013">
    <property type="protein sequence ID" value="NDW23032.1"/>
    <property type="molecule type" value="Genomic_DNA"/>
</dbReference>
<dbReference type="InterPro" id="IPR027354">
    <property type="entry name" value="YcgL_dom"/>
</dbReference>
<dbReference type="Pfam" id="PF05166">
    <property type="entry name" value="YcgL"/>
    <property type="match status" value="1"/>
</dbReference>
<comment type="caution">
    <text evidence="3">The sequence shown here is derived from an EMBL/GenBank/DDBJ whole genome shotgun (WGS) entry which is preliminary data.</text>
</comment>
<dbReference type="PROSITE" id="PS51648">
    <property type="entry name" value="YCGL"/>
    <property type="match status" value="1"/>
</dbReference>
<evidence type="ECO:0000313" key="3">
    <source>
        <dbReference type="EMBL" id="NDW23032.1"/>
    </source>
</evidence>
<reference evidence="3 4" key="1">
    <citation type="submission" date="2020-01" db="EMBL/GenBank/DDBJ databases">
        <title>Genomes of bacteria type strains.</title>
        <authorList>
            <person name="Chen J."/>
            <person name="Zhu S."/>
            <person name="Yang J."/>
        </authorList>
    </citation>
    <scope>NUCLEOTIDE SEQUENCE [LARGE SCALE GENOMIC DNA]</scope>
    <source>
        <strain evidence="3 4">LMG 22958</strain>
    </source>
</reference>
<dbReference type="InterPro" id="IPR038068">
    <property type="entry name" value="YcgL-like_sf"/>
</dbReference>
<proteinExistence type="inferred from homology"/>
<keyword evidence="4" id="KW-1185">Reference proteome</keyword>
<name>A0A6L9MXR9_9ALTE</name>
<dbReference type="HAMAP" id="MF_01866">
    <property type="entry name" value="UPF0745"/>
    <property type="match status" value="1"/>
</dbReference>
<evidence type="ECO:0000256" key="1">
    <source>
        <dbReference type="HAMAP-Rule" id="MF_01866"/>
    </source>
</evidence>
<evidence type="ECO:0000259" key="2">
    <source>
        <dbReference type="PROSITE" id="PS51648"/>
    </source>
</evidence>
<accession>A0A6L9MXR9</accession>
<sequence length="98" mass="11115">MLCAVYKTRKKQGMYLYVVKKGNFDDVPAPLLERFGHPELVTLLSLDKRDKAAGIDKKKLEEELTSNGFYLQMPPKEDDLLSSHREALGLSSTPDVKF</sequence>
<dbReference type="Proteomes" id="UP000478837">
    <property type="component" value="Unassembled WGS sequence"/>
</dbReference>
<dbReference type="AlphaFoldDB" id="A0A6L9MXR9"/>
<gene>
    <name evidence="3" type="ORF">GTW09_16040</name>
</gene>
<organism evidence="3 4">
    <name type="scientific">Alteromonas hispanica</name>
    <dbReference type="NCBI Taxonomy" id="315421"/>
    <lineage>
        <taxon>Bacteria</taxon>
        <taxon>Pseudomonadati</taxon>
        <taxon>Pseudomonadota</taxon>
        <taxon>Gammaproteobacteria</taxon>
        <taxon>Alteromonadales</taxon>
        <taxon>Alteromonadaceae</taxon>
        <taxon>Alteromonas/Salinimonas group</taxon>
        <taxon>Alteromonas</taxon>
    </lineage>
</organism>
<dbReference type="SUPFAM" id="SSF160191">
    <property type="entry name" value="YcgL-like"/>
    <property type="match status" value="1"/>
</dbReference>
<dbReference type="RefSeq" id="WP_163112686.1">
    <property type="nucleotide sequence ID" value="NZ_JAAAWP010000013.1"/>
</dbReference>
<protein>
    <recommendedName>
        <fullName evidence="1">YcgL domain-containing protein GTW09_16040</fullName>
    </recommendedName>
</protein>